<proteinExistence type="predicted"/>
<dbReference type="PANTHER" id="PTHR43031:SF18">
    <property type="entry name" value="RHODANESE-RELATED SULFURTRANSFERASES"/>
    <property type="match status" value="1"/>
</dbReference>
<dbReference type="SMART" id="SM00450">
    <property type="entry name" value="RHOD"/>
    <property type="match status" value="1"/>
</dbReference>
<dbReference type="Pfam" id="PF00581">
    <property type="entry name" value="Rhodanese"/>
    <property type="match status" value="1"/>
</dbReference>
<evidence type="ECO:0000259" key="2">
    <source>
        <dbReference type="PROSITE" id="PS50206"/>
    </source>
</evidence>
<dbReference type="InterPro" id="IPR001763">
    <property type="entry name" value="Rhodanese-like_dom"/>
</dbReference>
<evidence type="ECO:0000256" key="1">
    <source>
        <dbReference type="SAM" id="Phobius"/>
    </source>
</evidence>
<dbReference type="KEGG" id="spg:SpyM3_1179"/>
<dbReference type="GeneID" id="69900584"/>
<dbReference type="Proteomes" id="UP000000564">
    <property type="component" value="Chromosome"/>
</dbReference>
<dbReference type="InterPro" id="IPR036873">
    <property type="entry name" value="Rhodanese-like_dom_sf"/>
</dbReference>
<name>A0A0H2UV66_STRP3</name>
<dbReference type="SUPFAM" id="SSF52821">
    <property type="entry name" value="Rhodanese/Cell cycle control phosphatase"/>
    <property type="match status" value="1"/>
</dbReference>
<dbReference type="Gene3D" id="3.40.250.10">
    <property type="entry name" value="Rhodanese-like domain"/>
    <property type="match status" value="1"/>
</dbReference>
<organism evidence="3 4">
    <name type="scientific">Streptococcus pyogenes serotype M3 (strain ATCC BAA-595 / MGAS315)</name>
    <dbReference type="NCBI Taxonomy" id="198466"/>
    <lineage>
        <taxon>Bacteria</taxon>
        <taxon>Bacillati</taxon>
        <taxon>Bacillota</taxon>
        <taxon>Bacilli</taxon>
        <taxon>Lactobacillales</taxon>
        <taxon>Streptococcaceae</taxon>
        <taxon>Streptococcus</taxon>
    </lineage>
</organism>
<dbReference type="InterPro" id="IPR050229">
    <property type="entry name" value="GlpE_sulfurtransferase"/>
</dbReference>
<evidence type="ECO:0000313" key="4">
    <source>
        <dbReference type="Proteomes" id="UP000000564"/>
    </source>
</evidence>
<reference evidence="3 4" key="1">
    <citation type="journal article" date="2002" name="Proc. Natl. Acad. Sci. U.S.A.">
        <title>Genome sequence of a serotype M3 strain of group A Streptococcus: phage-encoded toxins, the high-virulence phenotype, and clone emergence.</title>
        <authorList>
            <person name="Beres S.B."/>
            <person name="Sylva G.L."/>
            <person name="Barbian K.D."/>
            <person name="Lei B."/>
            <person name="Hoff J.S."/>
            <person name="Mammarella N.D."/>
            <person name="Liu M.Y."/>
            <person name="Smoot J.C."/>
            <person name="Porcella S.F."/>
            <person name="Parkins L.D."/>
            <person name="Campbell D.S."/>
            <person name="Smith T.M."/>
            <person name="McCormick J.K."/>
            <person name="Leung D.Y."/>
            <person name="Schlievert P.M."/>
            <person name="Musser J.M."/>
        </authorList>
    </citation>
    <scope>NUCLEOTIDE SEQUENCE [LARGE SCALE GENOMIC DNA]</scope>
    <source>
        <strain evidence="4">ATCC BAA-595 / MGAS315</strain>
    </source>
</reference>
<dbReference type="PROSITE" id="PS50206">
    <property type="entry name" value="RHODANESE_3"/>
    <property type="match status" value="1"/>
</dbReference>
<gene>
    <name evidence="3" type="ordered locus">SpyM3_1179</name>
</gene>
<dbReference type="HOGENOM" id="CLU_089574_1_3_9"/>
<accession>A0A0H2UV66</accession>
<protein>
    <recommendedName>
        <fullName evidence="2">Rhodanese domain-containing protein</fullName>
    </recommendedName>
</protein>
<keyword evidence="1" id="KW-1133">Transmembrane helix</keyword>
<sequence length="129" mass="15065">MSPITLILWLLLVGIVGYYTWNYFSFRKMAKQVDNETFKDVMRQGQLIDLREPAAFRTKHILGARNFSAQQFDAAIKGLRKDKPVLIYENMRPQYRVPAVKKLKKAGFEDVYVLKDGIDYWDGKVKQTT</sequence>
<keyword evidence="1" id="KW-0472">Membrane</keyword>
<dbReference type="RefSeq" id="WP_011054715.1">
    <property type="nucleotide sequence ID" value="NC_004070.1"/>
</dbReference>
<feature type="transmembrane region" description="Helical" evidence="1">
    <location>
        <begin position="6"/>
        <end position="24"/>
    </location>
</feature>
<dbReference type="PANTHER" id="PTHR43031">
    <property type="entry name" value="FAD-DEPENDENT OXIDOREDUCTASE"/>
    <property type="match status" value="1"/>
</dbReference>
<evidence type="ECO:0000313" key="3">
    <source>
        <dbReference type="EMBL" id="AAM79786.1"/>
    </source>
</evidence>
<keyword evidence="1" id="KW-0812">Transmembrane</keyword>
<dbReference type="AlphaFoldDB" id="A0A0H2UV66"/>
<feature type="domain" description="Rhodanese" evidence="2">
    <location>
        <begin position="41"/>
        <end position="126"/>
    </location>
</feature>
<dbReference type="CDD" id="cd00158">
    <property type="entry name" value="RHOD"/>
    <property type="match status" value="1"/>
</dbReference>
<dbReference type="EMBL" id="AE014074">
    <property type="protein sequence ID" value="AAM79786.1"/>
    <property type="molecule type" value="Genomic_DNA"/>
</dbReference>